<dbReference type="NCBIfam" id="TIGR01764">
    <property type="entry name" value="excise"/>
    <property type="match status" value="1"/>
</dbReference>
<accession>A0A645CF01</accession>
<protein>
    <recommendedName>
        <fullName evidence="1">Helix-turn-helix domain-containing protein</fullName>
    </recommendedName>
</protein>
<dbReference type="EMBL" id="VSSQ01026621">
    <property type="protein sequence ID" value="MPM75432.1"/>
    <property type="molecule type" value="Genomic_DNA"/>
</dbReference>
<gene>
    <name evidence="2" type="ORF">SDC9_122425</name>
</gene>
<dbReference type="InterPro" id="IPR010093">
    <property type="entry name" value="SinI_DNA-bd"/>
</dbReference>
<dbReference type="InterPro" id="IPR041657">
    <property type="entry name" value="HTH_17"/>
</dbReference>
<name>A0A645CF01_9ZZZZ</name>
<sequence length="77" mass="8555">MTEIQGVIDLELFTIKEVATKLRVNKNTVYNLIKSGHMTALKLGALKVTDKELARFIESASGKDYSDLENVTELKAV</sequence>
<organism evidence="2">
    <name type="scientific">bioreactor metagenome</name>
    <dbReference type="NCBI Taxonomy" id="1076179"/>
    <lineage>
        <taxon>unclassified sequences</taxon>
        <taxon>metagenomes</taxon>
        <taxon>ecological metagenomes</taxon>
    </lineage>
</organism>
<comment type="caution">
    <text evidence="2">The sequence shown here is derived from an EMBL/GenBank/DDBJ whole genome shotgun (WGS) entry which is preliminary data.</text>
</comment>
<evidence type="ECO:0000259" key="1">
    <source>
        <dbReference type="Pfam" id="PF12728"/>
    </source>
</evidence>
<proteinExistence type="predicted"/>
<feature type="domain" description="Helix-turn-helix" evidence="1">
    <location>
        <begin position="12"/>
        <end position="60"/>
    </location>
</feature>
<dbReference type="Pfam" id="PF12728">
    <property type="entry name" value="HTH_17"/>
    <property type="match status" value="1"/>
</dbReference>
<dbReference type="AlphaFoldDB" id="A0A645CF01"/>
<dbReference type="GO" id="GO:0003677">
    <property type="term" value="F:DNA binding"/>
    <property type="evidence" value="ECO:0007669"/>
    <property type="project" value="InterPro"/>
</dbReference>
<evidence type="ECO:0000313" key="2">
    <source>
        <dbReference type="EMBL" id="MPM75432.1"/>
    </source>
</evidence>
<reference evidence="2" key="1">
    <citation type="submission" date="2019-08" db="EMBL/GenBank/DDBJ databases">
        <authorList>
            <person name="Kucharzyk K."/>
            <person name="Murdoch R.W."/>
            <person name="Higgins S."/>
            <person name="Loffler F."/>
        </authorList>
    </citation>
    <scope>NUCLEOTIDE SEQUENCE</scope>
</reference>